<evidence type="ECO:0000256" key="5">
    <source>
        <dbReference type="ARBA" id="ARBA00022692"/>
    </source>
</evidence>
<keyword evidence="6 9" id="KW-1133">Transmembrane helix</keyword>
<gene>
    <name evidence="10" type="ORF">SARC_05252</name>
</gene>
<evidence type="ECO:0000313" key="10">
    <source>
        <dbReference type="EMBL" id="KNC82460.1"/>
    </source>
</evidence>
<evidence type="ECO:0000256" key="1">
    <source>
        <dbReference type="ARBA" id="ARBA00004141"/>
    </source>
</evidence>
<feature type="transmembrane region" description="Helical" evidence="9">
    <location>
        <begin position="168"/>
        <end position="186"/>
    </location>
</feature>
<dbReference type="AlphaFoldDB" id="A0A0L0G062"/>
<sequence>MMQKMPRSSVGSAKGTAQMHLTNTLFTMDNLVCVVLMAFAMVYVSNLFLTLNDITYSTRTIASEEKGYNLYSEQAFYYSFYDDIVKAPSFHEGVQGLTANTRSEYPDTINTLNRFNIYPEVIMAFAYRVMGSSIYSDPFDFMMVFVCTLVGLQTAMIYLTARNFGKSNVCGIAAALLVTLNFFEFSRAQTHPMLREGFALPFLWMQVSFMHGCVAAEASMLRLIGLTLSSTAFLLFWQFSQYPLLLQSVALYLVYSIGRMGATRVNKIYASQLIAVVVASTLMFGNEMLLTSLQLIFCLAAMTVIEIERALTSRSNSCFNTSLLYVALRVAAVAGLTLACKVGFNNVMGIEDDAHVLLILKAHLVGYEDFTTLQYLCGHAYNPLPGWAITNLMNSLLIPAAAAVYICLLVKTGLDWMGDYGVVSRNNVRAGDASMPFLFAQSSGLILLGFLMLRMLPFFTPTLAIMGSLLFTDKYELLLPAAWLFLSDAETPYADYKKTDGDTQEPAPQPNRKSGKKKGSTRAQPPAALKVRKGGSSAKASQTQTLYSIITWMIRAAMFFAIVTAGWTRFSTLINAQRKDQYGIAEPKMLVMEWIETNLPKDAVITASMDLSSHVKLATRRPITIHPHAEKRNMRDRYKLQYQSYAKVSEADVYSAMKELKTEYVITSGCMAKCAGGYGYDYIASQSGVKNTGMPTTERFCQMAVGNSASLKNFELLYITPNKSIALYKVL</sequence>
<evidence type="ECO:0000256" key="2">
    <source>
        <dbReference type="ARBA" id="ARBA00008744"/>
    </source>
</evidence>
<dbReference type="Proteomes" id="UP000054560">
    <property type="component" value="Unassembled WGS sequence"/>
</dbReference>
<feature type="transmembrane region" description="Helical" evidence="9">
    <location>
        <begin position="141"/>
        <end position="161"/>
    </location>
</feature>
<comment type="similarity">
    <text evidence="2">Belongs to the dpy-19 family.</text>
</comment>
<dbReference type="Pfam" id="PF10034">
    <property type="entry name" value="Dpy19"/>
    <property type="match status" value="1"/>
</dbReference>
<evidence type="ECO:0000256" key="4">
    <source>
        <dbReference type="ARBA" id="ARBA00022679"/>
    </source>
</evidence>
<name>A0A0L0G062_9EUKA</name>
<evidence type="ECO:0000256" key="3">
    <source>
        <dbReference type="ARBA" id="ARBA00022676"/>
    </source>
</evidence>
<feature type="region of interest" description="Disordered" evidence="8">
    <location>
        <begin position="496"/>
        <end position="536"/>
    </location>
</feature>
<evidence type="ECO:0000256" key="7">
    <source>
        <dbReference type="ARBA" id="ARBA00023136"/>
    </source>
</evidence>
<dbReference type="GeneID" id="25905756"/>
<proteinExistence type="inferred from homology"/>
<feature type="transmembrane region" description="Helical" evidence="9">
    <location>
        <begin position="392"/>
        <end position="410"/>
    </location>
</feature>
<evidence type="ECO:0000256" key="9">
    <source>
        <dbReference type="SAM" id="Phobius"/>
    </source>
</evidence>
<keyword evidence="4" id="KW-0808">Transferase</keyword>
<reference evidence="10 11" key="1">
    <citation type="submission" date="2011-02" db="EMBL/GenBank/DDBJ databases">
        <title>The Genome Sequence of Sphaeroforma arctica JP610.</title>
        <authorList>
            <consortium name="The Broad Institute Genome Sequencing Platform"/>
            <person name="Russ C."/>
            <person name="Cuomo C."/>
            <person name="Young S.K."/>
            <person name="Zeng Q."/>
            <person name="Gargeya S."/>
            <person name="Alvarado L."/>
            <person name="Berlin A."/>
            <person name="Chapman S.B."/>
            <person name="Chen Z."/>
            <person name="Freedman E."/>
            <person name="Gellesch M."/>
            <person name="Goldberg J."/>
            <person name="Griggs A."/>
            <person name="Gujja S."/>
            <person name="Heilman E."/>
            <person name="Heiman D."/>
            <person name="Howarth C."/>
            <person name="Mehta T."/>
            <person name="Neiman D."/>
            <person name="Pearson M."/>
            <person name="Roberts A."/>
            <person name="Saif S."/>
            <person name="Shea T."/>
            <person name="Shenoy N."/>
            <person name="Sisk P."/>
            <person name="Stolte C."/>
            <person name="Sykes S."/>
            <person name="White J."/>
            <person name="Yandava C."/>
            <person name="Burger G."/>
            <person name="Gray M.W."/>
            <person name="Holland P.W.H."/>
            <person name="King N."/>
            <person name="Lang F.B.F."/>
            <person name="Roger A.J."/>
            <person name="Ruiz-Trillo I."/>
            <person name="Haas B."/>
            <person name="Nusbaum C."/>
            <person name="Birren B."/>
        </authorList>
    </citation>
    <scope>NUCLEOTIDE SEQUENCE [LARGE SCALE GENOMIC DNA]</scope>
    <source>
        <strain evidence="10 11">JP610</strain>
    </source>
</reference>
<accession>A0A0L0G062</accession>
<dbReference type="InterPro" id="IPR018732">
    <property type="entry name" value="Dpy-19/Dpy-19-like"/>
</dbReference>
<feature type="transmembrane region" description="Helical" evidence="9">
    <location>
        <begin position="546"/>
        <end position="568"/>
    </location>
</feature>
<keyword evidence="5 9" id="KW-0812">Transmembrane</keyword>
<comment type="subcellular location">
    <subcellularLocation>
        <location evidence="1">Membrane</location>
        <topology evidence="1">Multi-pass membrane protein</topology>
    </subcellularLocation>
</comment>
<keyword evidence="11" id="KW-1185">Reference proteome</keyword>
<feature type="transmembrane region" description="Helical" evidence="9">
    <location>
        <begin position="269"/>
        <end position="286"/>
    </location>
</feature>
<protein>
    <submittedName>
        <fullName evidence="10">Uncharacterized protein</fullName>
    </submittedName>
</protein>
<feature type="transmembrane region" description="Helical" evidence="9">
    <location>
        <begin position="445"/>
        <end position="471"/>
    </location>
</feature>
<feature type="transmembrane region" description="Helical" evidence="9">
    <location>
        <begin position="292"/>
        <end position="311"/>
    </location>
</feature>
<keyword evidence="7 9" id="KW-0472">Membrane</keyword>
<dbReference type="GO" id="GO:0000030">
    <property type="term" value="F:mannosyltransferase activity"/>
    <property type="evidence" value="ECO:0007669"/>
    <property type="project" value="TreeGrafter"/>
</dbReference>
<dbReference type="eggNOG" id="KOG4587">
    <property type="taxonomic scope" value="Eukaryota"/>
</dbReference>
<evidence type="ECO:0000313" key="11">
    <source>
        <dbReference type="Proteomes" id="UP000054560"/>
    </source>
</evidence>
<feature type="transmembrane region" description="Helical" evidence="9">
    <location>
        <begin position="323"/>
        <end position="344"/>
    </location>
</feature>
<dbReference type="RefSeq" id="XP_014156362.1">
    <property type="nucleotide sequence ID" value="XM_014300887.1"/>
</dbReference>
<feature type="transmembrane region" description="Helical" evidence="9">
    <location>
        <begin position="21"/>
        <end position="44"/>
    </location>
</feature>
<dbReference type="PANTHER" id="PTHR31488:SF1">
    <property type="entry name" value="C-MANNOSYLTRANSFERASE DPY19L1"/>
    <property type="match status" value="1"/>
</dbReference>
<organism evidence="10 11">
    <name type="scientific">Sphaeroforma arctica JP610</name>
    <dbReference type="NCBI Taxonomy" id="667725"/>
    <lineage>
        <taxon>Eukaryota</taxon>
        <taxon>Ichthyosporea</taxon>
        <taxon>Ichthyophonida</taxon>
        <taxon>Sphaeroforma</taxon>
    </lineage>
</organism>
<dbReference type="GO" id="GO:0005637">
    <property type="term" value="C:nuclear inner membrane"/>
    <property type="evidence" value="ECO:0007669"/>
    <property type="project" value="TreeGrafter"/>
</dbReference>
<evidence type="ECO:0000256" key="8">
    <source>
        <dbReference type="SAM" id="MobiDB-lite"/>
    </source>
</evidence>
<dbReference type="EMBL" id="KQ241925">
    <property type="protein sequence ID" value="KNC82460.1"/>
    <property type="molecule type" value="Genomic_DNA"/>
</dbReference>
<evidence type="ECO:0000256" key="6">
    <source>
        <dbReference type="ARBA" id="ARBA00022989"/>
    </source>
</evidence>
<dbReference type="OrthoDB" id="6019623at2759"/>
<dbReference type="PANTHER" id="PTHR31488">
    <property type="entry name" value="DPY-19-LIKE 1, LIKE (H. SAPIENS)"/>
    <property type="match status" value="1"/>
</dbReference>
<keyword evidence="3" id="KW-0328">Glycosyltransferase</keyword>